<evidence type="ECO:0000256" key="1">
    <source>
        <dbReference type="ARBA" id="ARBA00001947"/>
    </source>
</evidence>
<comment type="subcellular location">
    <subcellularLocation>
        <location evidence="2">Membrane</location>
    </subcellularLocation>
</comment>
<evidence type="ECO:0000313" key="18">
    <source>
        <dbReference type="Proteomes" id="UP001438707"/>
    </source>
</evidence>
<dbReference type="FunFam" id="3.40.50.300:FF:000001">
    <property type="entry name" value="ATP-dependent zinc metalloprotease FtsH"/>
    <property type="match status" value="1"/>
</dbReference>
<organism evidence="17 18">
    <name type="scientific">Apatococcus lobatus</name>
    <dbReference type="NCBI Taxonomy" id="904363"/>
    <lineage>
        <taxon>Eukaryota</taxon>
        <taxon>Viridiplantae</taxon>
        <taxon>Chlorophyta</taxon>
        <taxon>core chlorophytes</taxon>
        <taxon>Trebouxiophyceae</taxon>
        <taxon>Chlorellales</taxon>
        <taxon>Chlorellaceae</taxon>
        <taxon>Apatococcus</taxon>
    </lineage>
</organism>
<feature type="compositionally biased region" description="Polar residues" evidence="15">
    <location>
        <begin position="485"/>
        <end position="509"/>
    </location>
</feature>
<keyword evidence="13" id="KW-0482">Metalloprotease</keyword>
<feature type="compositionally biased region" description="Acidic residues" evidence="15">
    <location>
        <begin position="536"/>
        <end position="547"/>
    </location>
</feature>
<gene>
    <name evidence="17" type="ORF">WJX74_007657</name>
</gene>
<feature type="region of interest" description="Disordered" evidence="15">
    <location>
        <begin position="457"/>
        <end position="513"/>
    </location>
</feature>
<evidence type="ECO:0000256" key="11">
    <source>
        <dbReference type="ARBA" id="ARBA00022840"/>
    </source>
</evidence>
<evidence type="ECO:0000256" key="13">
    <source>
        <dbReference type="ARBA" id="ARBA00023049"/>
    </source>
</evidence>
<sequence>MTEVSSQLLALPDSVCDEILLRVSPDRYSSVALVCKQLRAAVHRDSLWVQLCERSWASNTNIHSWRVSAPGSIFSDRARICPVDFRGVHHLLDLGTNIIGLWRADTGNGARLNQLLIFHWRDSSIRGDWLCFDSMTLPATRHKAYRISSTGTILPEFLSNRDCMLVESFACSPGQRSRLTSAEAAAAVAIPSMKASVEVLGSSPEGSFESEMLKFMQGSIAAKKARKRSFNRSSSPGLPTGGSPNGRATGGRHISRIQRPLPTRQHPLSGLWKGDLGRDGIHVFSISSDFSGPAARISAVQITGPLPDQPIWMALAAALPEPWSDDEAGLIAMRERLVNDDLSHMGFETGVGPLRYHLPDATQVRRCYEGKGLLSRRSANRSRWVDGRLWVYGPDCIGFLWLEEPLPWAAILLDMVAAHAESSPERPRQQQSHKSWHQMLAFAAVLTAGFLTSNKQAHAMARQEPGLSIPQSSPESQPEEVSEVGTAQQHTANAQWSASSLQQPGSSHSQGRRRALYTGIDLAAKRVAEEEAVDLADCHTEDEDEAQEAARRAGTDLDRQLMAKPKKGKKMDPMQSLVPNPKDIPWDEKADPDRRKELAQTIWRPDKLGELTYTQFWRLITERKIEKVRSTFDRRAVWVTTKENAPGGKRTEKVGLPYDPDLFDHMVEHGVYIEDGPENPWINIGISVLRLGLPLGFAVVMMNIVFGITLTQAKDPVWEGAKMDLINQKDADTSFEDIAGIDTVKEEILEVIEFLRNPKRFLDLGARSPAGILLVGPPGTGKTLLAKAVAGEAGVPFYSVAGTEFMEVFVGVGASRVRNMFVRARADAPCILFIDEFDGIGRQRSATSVGDEDESVHTINQLLTEMDGFEDNTGVVVIAATNRPATLDTALTRPGRFDRVITLPLPNLEGRADILKVHSRDKRLAQDVDLRRVARATAGSTGADLMNLMNQSAILAVRAGRNAILESDILQALDNIRREGINSGGMYQEYDDEVVPHALKRQVSVYEAGRALLAFITPGYDEISKVSACEGNVPSGFTYLIPSEERLEAKIITRGYMESKLVVCMAGRCAEKLVLGAGNVSTAGSSDIETANYIAREMIFRCGFSKRLGPVALMDNNQEFINRDGTQALSNMSTEIAAIASQEIQELLQAAEAKAYYGLAVNYKALEALIRTLTEETSITGVKLRTLLEDNSIQCFPDAFTEGFTFDDDGILQYPGAPGTEEELEQLELETLELVTDAAGKQPAPQDGRTLADVWHPYNPYCTRLDMNPDFLSSERETGRIRQ</sequence>
<dbReference type="InterPro" id="IPR041569">
    <property type="entry name" value="AAA_lid_3"/>
</dbReference>
<accession>A0AAW1S7X5</accession>
<dbReference type="InterPro" id="IPR000642">
    <property type="entry name" value="Peptidase_M41"/>
</dbReference>
<evidence type="ECO:0000256" key="10">
    <source>
        <dbReference type="ARBA" id="ARBA00022833"/>
    </source>
</evidence>
<dbReference type="Gene3D" id="3.40.50.300">
    <property type="entry name" value="P-loop containing nucleotide triphosphate hydrolases"/>
    <property type="match status" value="1"/>
</dbReference>
<keyword evidence="8" id="KW-0547">Nucleotide-binding</keyword>
<evidence type="ECO:0000256" key="14">
    <source>
        <dbReference type="ARBA" id="ARBA00023136"/>
    </source>
</evidence>
<comment type="caution">
    <text evidence="17">The sequence shown here is derived from an EMBL/GenBank/DDBJ whole genome shotgun (WGS) entry which is preliminary data.</text>
</comment>
<dbReference type="Gene3D" id="1.20.1280.50">
    <property type="match status" value="1"/>
</dbReference>
<dbReference type="GO" id="GO:0046872">
    <property type="term" value="F:metal ion binding"/>
    <property type="evidence" value="ECO:0007669"/>
    <property type="project" value="UniProtKB-KW"/>
</dbReference>
<dbReference type="GO" id="GO:0005524">
    <property type="term" value="F:ATP binding"/>
    <property type="evidence" value="ECO:0007669"/>
    <property type="project" value="UniProtKB-KW"/>
</dbReference>
<dbReference type="SMART" id="SM00256">
    <property type="entry name" value="FBOX"/>
    <property type="match status" value="1"/>
</dbReference>
<comment type="similarity">
    <text evidence="4">In the N-terminal section; belongs to the AAA ATPase family.</text>
</comment>
<dbReference type="CDD" id="cd19501">
    <property type="entry name" value="RecA-like_FtsH"/>
    <property type="match status" value="1"/>
</dbReference>
<dbReference type="InterPro" id="IPR003593">
    <property type="entry name" value="AAA+_ATPase"/>
</dbReference>
<protein>
    <recommendedName>
        <fullName evidence="16">F-box domain-containing protein</fullName>
    </recommendedName>
</protein>
<evidence type="ECO:0000313" key="17">
    <source>
        <dbReference type="EMBL" id="KAK9841548.1"/>
    </source>
</evidence>
<evidence type="ECO:0000256" key="12">
    <source>
        <dbReference type="ARBA" id="ARBA00022989"/>
    </source>
</evidence>
<comment type="similarity">
    <text evidence="3">In the C-terminal section; belongs to the peptidase M41 family.</text>
</comment>
<evidence type="ECO:0000256" key="9">
    <source>
        <dbReference type="ARBA" id="ARBA00022801"/>
    </source>
</evidence>
<dbReference type="GO" id="GO:0045037">
    <property type="term" value="P:protein import into chloroplast stroma"/>
    <property type="evidence" value="ECO:0007669"/>
    <property type="project" value="TreeGrafter"/>
</dbReference>
<dbReference type="SMART" id="SM00382">
    <property type="entry name" value="AAA"/>
    <property type="match status" value="1"/>
</dbReference>
<evidence type="ECO:0000256" key="5">
    <source>
        <dbReference type="ARBA" id="ARBA00022670"/>
    </source>
</evidence>
<dbReference type="FunFam" id="1.10.8.60:FF:000001">
    <property type="entry name" value="ATP-dependent zinc metalloprotease FtsH"/>
    <property type="match status" value="1"/>
</dbReference>
<evidence type="ECO:0000256" key="4">
    <source>
        <dbReference type="ARBA" id="ARBA00010550"/>
    </source>
</evidence>
<name>A0AAW1S7X5_9CHLO</name>
<keyword evidence="12" id="KW-1133">Transmembrane helix</keyword>
<keyword evidence="7" id="KW-0479">Metal-binding</keyword>
<dbReference type="GO" id="GO:0009507">
    <property type="term" value="C:chloroplast"/>
    <property type="evidence" value="ECO:0007669"/>
    <property type="project" value="TreeGrafter"/>
</dbReference>
<dbReference type="SUPFAM" id="SSF52540">
    <property type="entry name" value="P-loop containing nucleoside triphosphate hydrolases"/>
    <property type="match status" value="1"/>
</dbReference>
<dbReference type="InterPro" id="IPR037219">
    <property type="entry name" value="Peptidase_M41-like"/>
</dbReference>
<feature type="region of interest" description="Disordered" evidence="15">
    <location>
        <begin position="225"/>
        <end position="270"/>
    </location>
</feature>
<dbReference type="Pfam" id="PF12937">
    <property type="entry name" value="F-box-like"/>
    <property type="match status" value="1"/>
</dbReference>
<evidence type="ECO:0000256" key="3">
    <source>
        <dbReference type="ARBA" id="ARBA00010044"/>
    </source>
</evidence>
<feature type="domain" description="F-box" evidence="16">
    <location>
        <begin position="5"/>
        <end position="51"/>
    </location>
</feature>
<reference evidence="17 18" key="1">
    <citation type="journal article" date="2024" name="Nat. Commun.">
        <title>Phylogenomics reveals the evolutionary origins of lichenization in chlorophyte algae.</title>
        <authorList>
            <person name="Puginier C."/>
            <person name="Libourel C."/>
            <person name="Otte J."/>
            <person name="Skaloud P."/>
            <person name="Haon M."/>
            <person name="Grisel S."/>
            <person name="Petersen M."/>
            <person name="Berrin J.G."/>
            <person name="Delaux P.M."/>
            <person name="Dal Grande F."/>
            <person name="Keller J."/>
        </authorList>
    </citation>
    <scope>NUCLEOTIDE SEQUENCE [LARGE SCALE GENOMIC DNA]</scope>
    <source>
        <strain evidence="17 18">SAG 2145</strain>
    </source>
</reference>
<keyword evidence="9" id="KW-0378">Hydrolase</keyword>
<dbReference type="Pfam" id="PF01434">
    <property type="entry name" value="Peptidase_M41"/>
    <property type="match status" value="1"/>
</dbReference>
<dbReference type="InterPro" id="IPR027417">
    <property type="entry name" value="P-loop_NTPase"/>
</dbReference>
<dbReference type="Gene3D" id="1.10.8.60">
    <property type="match status" value="1"/>
</dbReference>
<keyword evidence="5" id="KW-0645">Protease</keyword>
<evidence type="ECO:0000256" key="15">
    <source>
        <dbReference type="SAM" id="MobiDB-lite"/>
    </source>
</evidence>
<dbReference type="Pfam" id="PF12014">
    <property type="entry name" value="Cyclin_D1_bind"/>
    <property type="match status" value="1"/>
</dbReference>
<keyword evidence="10" id="KW-0862">Zinc</keyword>
<feature type="region of interest" description="Disordered" evidence="15">
    <location>
        <begin position="536"/>
        <end position="592"/>
    </location>
</feature>
<dbReference type="PROSITE" id="PS50181">
    <property type="entry name" value="FBOX"/>
    <property type="match status" value="1"/>
</dbReference>
<comment type="cofactor">
    <cofactor evidence="1">
        <name>Zn(2+)</name>
        <dbReference type="ChEBI" id="CHEBI:29105"/>
    </cofactor>
</comment>
<evidence type="ECO:0000259" key="16">
    <source>
        <dbReference type="PROSITE" id="PS50181"/>
    </source>
</evidence>
<dbReference type="InterPro" id="IPR003959">
    <property type="entry name" value="ATPase_AAA_core"/>
</dbReference>
<dbReference type="Pfam" id="PF00004">
    <property type="entry name" value="AAA"/>
    <property type="match status" value="1"/>
</dbReference>
<evidence type="ECO:0000256" key="8">
    <source>
        <dbReference type="ARBA" id="ARBA00022741"/>
    </source>
</evidence>
<dbReference type="GO" id="GO:0004222">
    <property type="term" value="F:metalloendopeptidase activity"/>
    <property type="evidence" value="ECO:0007669"/>
    <property type="project" value="InterPro"/>
</dbReference>
<evidence type="ECO:0000256" key="2">
    <source>
        <dbReference type="ARBA" id="ARBA00004370"/>
    </source>
</evidence>
<dbReference type="InterPro" id="IPR003960">
    <property type="entry name" value="ATPase_AAA_CS"/>
</dbReference>
<dbReference type="Pfam" id="PF17862">
    <property type="entry name" value="AAA_lid_3"/>
    <property type="match status" value="1"/>
</dbReference>
<keyword evidence="18" id="KW-1185">Reference proteome</keyword>
<dbReference type="Gene3D" id="1.20.58.760">
    <property type="entry name" value="Peptidase M41"/>
    <property type="match status" value="1"/>
</dbReference>
<feature type="compositionally biased region" description="Basic and acidic residues" evidence="15">
    <location>
        <begin position="548"/>
        <end position="561"/>
    </location>
</feature>
<keyword evidence="14" id="KW-0472">Membrane</keyword>
<dbReference type="GO" id="GO:0010304">
    <property type="term" value="P:PSII associated light-harvesting complex II catabolic process"/>
    <property type="evidence" value="ECO:0007669"/>
    <property type="project" value="UniProtKB-ARBA"/>
</dbReference>
<dbReference type="GO" id="GO:0004176">
    <property type="term" value="F:ATP-dependent peptidase activity"/>
    <property type="evidence" value="ECO:0007669"/>
    <property type="project" value="InterPro"/>
</dbReference>
<dbReference type="InterPro" id="IPR001810">
    <property type="entry name" value="F-box_dom"/>
</dbReference>
<dbReference type="EMBL" id="JALJOS010000003">
    <property type="protein sequence ID" value="KAK9841548.1"/>
    <property type="molecule type" value="Genomic_DNA"/>
</dbReference>
<dbReference type="GO" id="GO:0006508">
    <property type="term" value="P:proteolysis"/>
    <property type="evidence" value="ECO:0007669"/>
    <property type="project" value="UniProtKB-KW"/>
</dbReference>
<dbReference type="GO" id="GO:0016020">
    <property type="term" value="C:membrane"/>
    <property type="evidence" value="ECO:0007669"/>
    <property type="project" value="UniProtKB-SubCell"/>
</dbReference>
<keyword evidence="11" id="KW-0067">ATP-binding</keyword>
<dbReference type="PANTHER" id="PTHR23076:SF37">
    <property type="entry name" value="ATP-DEPENDENT ZINC METALLOPROTEASE FTSH 4, MITOCHONDRIAL"/>
    <property type="match status" value="1"/>
</dbReference>
<dbReference type="SUPFAM" id="SSF81383">
    <property type="entry name" value="F-box domain"/>
    <property type="match status" value="1"/>
</dbReference>
<evidence type="ECO:0000256" key="6">
    <source>
        <dbReference type="ARBA" id="ARBA00022692"/>
    </source>
</evidence>
<dbReference type="SUPFAM" id="SSF140990">
    <property type="entry name" value="FtsH protease domain-like"/>
    <property type="match status" value="1"/>
</dbReference>
<keyword evidence="6" id="KW-0812">Transmembrane</keyword>
<dbReference type="PROSITE" id="PS00674">
    <property type="entry name" value="AAA"/>
    <property type="match status" value="1"/>
</dbReference>
<dbReference type="InterPro" id="IPR036047">
    <property type="entry name" value="F-box-like_dom_sf"/>
</dbReference>
<proteinExistence type="inferred from homology"/>
<dbReference type="Proteomes" id="UP001438707">
    <property type="component" value="Unassembled WGS sequence"/>
</dbReference>
<dbReference type="PANTHER" id="PTHR23076">
    <property type="entry name" value="METALLOPROTEASE M41 FTSH"/>
    <property type="match status" value="1"/>
</dbReference>
<dbReference type="GO" id="GO:0016887">
    <property type="term" value="F:ATP hydrolysis activity"/>
    <property type="evidence" value="ECO:0007669"/>
    <property type="project" value="InterPro"/>
</dbReference>
<evidence type="ECO:0000256" key="7">
    <source>
        <dbReference type="ARBA" id="ARBA00022723"/>
    </source>
</evidence>